<feature type="transmembrane region" description="Helical" evidence="1">
    <location>
        <begin position="6"/>
        <end position="26"/>
    </location>
</feature>
<dbReference type="InterPro" id="IPR036721">
    <property type="entry name" value="RCK_C_sf"/>
</dbReference>
<accession>A0ABS0Y8A4</accession>
<feature type="domain" description="RCK C-terminal" evidence="2">
    <location>
        <begin position="141"/>
        <end position="227"/>
    </location>
</feature>
<gene>
    <name evidence="3" type="ORF">JAO75_24365</name>
</gene>
<dbReference type="PROSITE" id="PS51202">
    <property type="entry name" value="RCK_C"/>
    <property type="match status" value="1"/>
</dbReference>
<evidence type="ECO:0000259" key="2">
    <source>
        <dbReference type="PROSITE" id="PS51202"/>
    </source>
</evidence>
<dbReference type="InterPro" id="IPR006037">
    <property type="entry name" value="RCK_C"/>
</dbReference>
<dbReference type="Proteomes" id="UP000620670">
    <property type="component" value="Unassembled WGS sequence"/>
</dbReference>
<feature type="transmembrane region" description="Helical" evidence="1">
    <location>
        <begin position="97"/>
        <end position="115"/>
    </location>
</feature>
<name>A0ABS0Y8A4_9HYPH</name>
<comment type="caution">
    <text evidence="3">The sequence shown here is derived from an EMBL/GenBank/DDBJ whole genome shotgun (WGS) entry which is preliminary data.</text>
</comment>
<evidence type="ECO:0000313" key="4">
    <source>
        <dbReference type="Proteomes" id="UP000620670"/>
    </source>
</evidence>
<keyword evidence="1" id="KW-1133">Transmembrane helix</keyword>
<dbReference type="SUPFAM" id="SSF116726">
    <property type="entry name" value="TrkA C-terminal domain-like"/>
    <property type="match status" value="1"/>
</dbReference>
<dbReference type="Gene3D" id="3.30.70.1450">
    <property type="entry name" value="Regulator of K+ conductance, C-terminal domain"/>
    <property type="match status" value="1"/>
</dbReference>
<proteinExistence type="predicted"/>
<keyword evidence="4" id="KW-1185">Reference proteome</keyword>
<sequence length="267" mass="29290">MVAVASLIMVLLLSLIVVRIAAEALIPTGMSRQAARFQARSAWTGTGFTTAEAEQVVNHPVRRQIISNLMFLRSAGLVTAASSLMLSFVSVEERGEGLLRLLMLIGGLAGVWFIARSRWIGIWMSRAIARALKRYTDLDTRDYAGLLHLAGEYAVMELKVQEGSWLAGRTLQDLRLPEEGVLVLGLTHPDGRYEGAPRGPTVARTGDILVLYGRSSELAELSRRRAGIAGESERKVAVEIEQHVESELDLLRFDGERFGTYPASLSN</sequence>
<keyword evidence="1" id="KW-0812">Transmembrane</keyword>
<keyword evidence="1" id="KW-0472">Membrane</keyword>
<organism evidence="3 4">
    <name type="scientific">Microvirga splendida</name>
    <dbReference type="NCBI Taxonomy" id="2795727"/>
    <lineage>
        <taxon>Bacteria</taxon>
        <taxon>Pseudomonadati</taxon>
        <taxon>Pseudomonadota</taxon>
        <taxon>Alphaproteobacteria</taxon>
        <taxon>Hyphomicrobiales</taxon>
        <taxon>Methylobacteriaceae</taxon>
        <taxon>Microvirga</taxon>
    </lineage>
</organism>
<dbReference type="Pfam" id="PF02080">
    <property type="entry name" value="TrkA_C"/>
    <property type="match status" value="1"/>
</dbReference>
<dbReference type="RefSeq" id="WP_199051799.1">
    <property type="nucleotide sequence ID" value="NZ_JAELXT010000057.1"/>
</dbReference>
<reference evidence="4" key="1">
    <citation type="submission" date="2020-12" db="EMBL/GenBank/DDBJ databases">
        <title>Hymenobacter sp.</title>
        <authorList>
            <person name="Kim M.K."/>
        </authorList>
    </citation>
    <scope>NUCLEOTIDE SEQUENCE [LARGE SCALE GENOMIC DNA]</scope>
    <source>
        <strain evidence="4">BT325</strain>
    </source>
</reference>
<evidence type="ECO:0000313" key="3">
    <source>
        <dbReference type="EMBL" id="MBJ6128529.1"/>
    </source>
</evidence>
<evidence type="ECO:0000256" key="1">
    <source>
        <dbReference type="SAM" id="Phobius"/>
    </source>
</evidence>
<feature type="transmembrane region" description="Helical" evidence="1">
    <location>
        <begin position="70"/>
        <end position="91"/>
    </location>
</feature>
<dbReference type="EMBL" id="JAELXT010000057">
    <property type="protein sequence ID" value="MBJ6128529.1"/>
    <property type="molecule type" value="Genomic_DNA"/>
</dbReference>
<protein>
    <submittedName>
        <fullName evidence="3">TrkA C-terminal domain-containing protein</fullName>
    </submittedName>
</protein>